<gene>
    <name evidence="2" type="ORF">MD483_06560</name>
</gene>
<reference evidence="2" key="1">
    <citation type="submission" date="2022-02" db="EMBL/GenBank/DDBJ databases">
        <title>Vibrio sp. nov., a new bacterium isolated from Bohai sea, China.</title>
        <authorList>
            <person name="Yuan Y."/>
        </authorList>
    </citation>
    <scope>NUCLEOTIDE SEQUENCE</scope>
    <source>
        <strain evidence="2">DBSS07</strain>
    </source>
</reference>
<dbReference type="Proteomes" id="UP001155586">
    <property type="component" value="Unassembled WGS sequence"/>
</dbReference>
<keyword evidence="1" id="KW-0472">Membrane</keyword>
<dbReference type="AlphaFoldDB" id="A0A9X3CD29"/>
<keyword evidence="1" id="KW-0812">Transmembrane</keyword>
<evidence type="ECO:0000256" key="1">
    <source>
        <dbReference type="SAM" id="Phobius"/>
    </source>
</evidence>
<feature type="transmembrane region" description="Helical" evidence="1">
    <location>
        <begin position="24"/>
        <end position="44"/>
    </location>
</feature>
<name>A0A9X3CD29_9VIBR</name>
<keyword evidence="1" id="KW-1133">Transmembrane helix</keyword>
<evidence type="ECO:0000313" key="2">
    <source>
        <dbReference type="EMBL" id="MCW8333483.1"/>
    </source>
</evidence>
<organism evidence="2 3">
    <name type="scientific">Vibrio paucivorans</name>
    <dbReference type="NCBI Taxonomy" id="2829489"/>
    <lineage>
        <taxon>Bacteria</taxon>
        <taxon>Pseudomonadati</taxon>
        <taxon>Pseudomonadota</taxon>
        <taxon>Gammaproteobacteria</taxon>
        <taxon>Vibrionales</taxon>
        <taxon>Vibrionaceae</taxon>
        <taxon>Vibrio</taxon>
    </lineage>
</organism>
<evidence type="ECO:0000313" key="3">
    <source>
        <dbReference type="Proteomes" id="UP001155586"/>
    </source>
</evidence>
<protein>
    <submittedName>
        <fullName evidence="2">Pilus assembly protein</fullName>
    </submittedName>
</protein>
<proteinExistence type="predicted"/>
<accession>A0A9X3CD29</accession>
<comment type="caution">
    <text evidence="2">The sequence shown here is derived from an EMBL/GenBank/DDBJ whole genome shotgun (WGS) entry which is preliminary data.</text>
</comment>
<dbReference type="RefSeq" id="WP_265687033.1">
    <property type="nucleotide sequence ID" value="NZ_JAKRRX010000025.1"/>
</dbReference>
<dbReference type="EMBL" id="JAKRRX010000025">
    <property type="protein sequence ID" value="MCW8333483.1"/>
    <property type="molecule type" value="Genomic_DNA"/>
</dbReference>
<sequence>MMMRINRYTQARTKRSSRRKQKGLATIEFVLGFMAFWLMCMAWVEMSYLSYVSAIGDLSVSEAARQAKKSEQNYQQVFHNTIHDSDSLWTSLVSESNFRLSVQFLKDIEALKAYEEACEGDEDQPVVACGEPFQSAIAIYRVQYDFSPIFTYFLDTSSLLTREVIVIQEYERDEFEL</sequence>
<keyword evidence="3" id="KW-1185">Reference proteome</keyword>